<feature type="compositionally biased region" description="Low complexity" evidence="6">
    <location>
        <begin position="57"/>
        <end position="68"/>
    </location>
</feature>
<evidence type="ECO:0000256" key="1">
    <source>
        <dbReference type="ARBA" id="ARBA00004123"/>
    </source>
</evidence>
<feature type="compositionally biased region" description="Polar residues" evidence="6">
    <location>
        <begin position="504"/>
        <end position="519"/>
    </location>
</feature>
<reference evidence="9" key="3">
    <citation type="submission" date="2025-08" db="UniProtKB">
        <authorList>
            <consortium name="RefSeq"/>
        </authorList>
    </citation>
    <scope>IDENTIFICATION</scope>
    <source>
        <strain evidence="9">17A/GY</strain>
        <tissue evidence="9">Liver</tissue>
    </source>
</reference>
<protein>
    <submittedName>
        <fullName evidence="9">Transcriptional repressor p66-alpha isoform X5</fullName>
    </submittedName>
</protein>
<dbReference type="Gene3D" id="6.10.250.1650">
    <property type="match status" value="1"/>
</dbReference>
<dbReference type="CTD" id="54815"/>
<feature type="domain" description="Transcriptional repressor p66 coiled-coil MBD2-interaction" evidence="7">
    <location>
        <begin position="132"/>
        <end position="175"/>
    </location>
</feature>
<sequence>MSEEACRTRSQKRALDPDLTEDDVDSKKMKMERGPSELTVDGDTRVMPEPCTGPAHGLLRTTETTATGSGEGLLGDGPVDMRTSHSDIKSEKRPPSPDVIVLSDSEQPSSPRMNGLTTAALKDTSTEALLKSSPEERERMIKQLKEELRLEEAKLVLLKKLRQSQIQKEAIVQKPAASSGSTVTTPPPLVRGNQNIPAGKTSLQTSSARMPGSIIPPPLVRGGQQVSAKLGPQASSQVVMPPLVRGAQWHFLSPVSQQIHNIRQHSSTGPPPLLLAPRASVPSMQIQGQRIIQQGLIRVANVPNTSLLVNIPQPTAASLKGTTVASAQASSTPTSVASVVASAESPASRQAAAKLALRKQLEKTLLEIPPPKPPAPEMNFLPSAANNEFIYLVGLEEVVQNLLETQAGRISASTAAAVLSREPYMCVQCKTDFTCRWREKGGVVMCENCMTSNQKKALKVEHTSRLKAAFVKALQQEQEMEQRLLQQGVGTTGTKAEPAAPHTTLKQASSQLSRGSATTPRGVLHTFSQSPKLQNAASATALVSRTARHSERAVSTSKGTTSNWKKTTLSTGGTLAFVSPSLAVHKTSSAVDRQREYLLDMIPPRSIPQSATWK</sequence>
<feature type="region of interest" description="Disordered" evidence="6">
    <location>
        <begin position="491"/>
        <end position="520"/>
    </location>
</feature>
<evidence type="ECO:0000256" key="5">
    <source>
        <dbReference type="ARBA" id="ARBA00023242"/>
    </source>
</evidence>
<reference evidence="8" key="1">
    <citation type="journal article" date="2018" name="Biotechnol. Bioeng.">
        <title>A reference genome of the Chinese hamster based on a hybrid assembly strategy.</title>
        <authorList>
            <person name="Rupp O."/>
            <person name="MacDonald M.L."/>
            <person name="Li S."/>
            <person name="Dhiman H."/>
            <person name="Polson S."/>
            <person name="Griep S."/>
            <person name="Heffner K."/>
            <person name="Hernandez I."/>
            <person name="Brinkrolf K."/>
            <person name="Jadhav V."/>
            <person name="Samoudi M."/>
            <person name="Hao H."/>
            <person name="Kingham B."/>
            <person name="Goesmann A."/>
            <person name="Betenbaugh M.J."/>
            <person name="Lewis N.E."/>
            <person name="Borth N."/>
            <person name="Lee K.H."/>
        </authorList>
    </citation>
    <scope>NUCLEOTIDE SEQUENCE [LARGE SCALE GENOMIC DNA]</scope>
    <source>
        <strain evidence="8">17A/GY</strain>
    </source>
</reference>
<feature type="region of interest" description="Disordered" evidence="6">
    <location>
        <begin position="1"/>
        <end position="116"/>
    </location>
</feature>
<organism evidence="8 9">
    <name type="scientific">Cricetulus griseus</name>
    <name type="common">Chinese hamster</name>
    <name type="synonym">Cricetulus barabensis griseus</name>
    <dbReference type="NCBI Taxonomy" id="10029"/>
    <lineage>
        <taxon>Eukaryota</taxon>
        <taxon>Metazoa</taxon>
        <taxon>Chordata</taxon>
        <taxon>Craniata</taxon>
        <taxon>Vertebrata</taxon>
        <taxon>Euteleostomi</taxon>
        <taxon>Mammalia</taxon>
        <taxon>Eutheria</taxon>
        <taxon>Euarchontoglires</taxon>
        <taxon>Glires</taxon>
        <taxon>Rodentia</taxon>
        <taxon>Myomorpha</taxon>
        <taxon>Muroidea</taxon>
        <taxon>Cricetidae</taxon>
        <taxon>Cricetinae</taxon>
        <taxon>Cricetulus</taxon>
    </lineage>
</organism>
<evidence type="ECO:0000256" key="6">
    <source>
        <dbReference type="SAM" id="MobiDB-lite"/>
    </source>
</evidence>
<name>A0A9J7F3W3_CRIGR</name>
<dbReference type="Pfam" id="PF16563">
    <property type="entry name" value="P66_CC"/>
    <property type="match status" value="1"/>
</dbReference>
<feature type="compositionally biased region" description="Polar residues" evidence="6">
    <location>
        <begin position="104"/>
        <end position="116"/>
    </location>
</feature>
<gene>
    <name evidence="9" type="primary">Gatad2a</name>
</gene>
<dbReference type="InterPro" id="IPR040386">
    <property type="entry name" value="P66"/>
</dbReference>
<keyword evidence="4" id="KW-0804">Transcription</keyword>
<dbReference type="RefSeq" id="XP_027250425.1">
    <property type="nucleotide sequence ID" value="XM_027394624.2"/>
</dbReference>
<feature type="compositionally biased region" description="Polar residues" evidence="6">
    <location>
        <begin position="553"/>
        <end position="565"/>
    </location>
</feature>
<comment type="subcellular location">
    <subcellularLocation>
        <location evidence="1">Nucleus</location>
    </subcellularLocation>
</comment>
<keyword evidence="5" id="KW-0539">Nucleus</keyword>
<dbReference type="Proteomes" id="UP001108280">
    <property type="component" value="Chromosome 1"/>
</dbReference>
<dbReference type="PANTHER" id="PTHR13455:SF3">
    <property type="entry name" value="TRANSCRIPTIONAL REPRESSOR P66-ALPHA"/>
    <property type="match status" value="1"/>
</dbReference>
<reference evidence="8" key="2">
    <citation type="journal article" date="2020" name="Biotechnol. Bioeng.">
        <title>Chromosome-scale scaffolds for the Chinese hamster reference genome assembly to facilitate the study of the CHO epigenome.</title>
        <authorList>
            <person name="Hilliard W."/>
            <person name="MacDonald M."/>
            <person name="Lee K.H."/>
        </authorList>
    </citation>
    <scope>NUCLEOTIDE SEQUENCE [LARGE SCALE GENOMIC DNA]</scope>
    <source>
        <strain evidence="8">17A/GY</strain>
    </source>
</reference>
<evidence type="ECO:0000256" key="3">
    <source>
        <dbReference type="ARBA" id="ARBA00023054"/>
    </source>
</evidence>
<evidence type="ECO:0000313" key="9">
    <source>
        <dbReference type="RefSeq" id="XP_027250425.1"/>
    </source>
</evidence>
<proteinExistence type="predicted"/>
<evidence type="ECO:0000259" key="7">
    <source>
        <dbReference type="Pfam" id="PF16563"/>
    </source>
</evidence>
<feature type="compositionally biased region" description="Basic and acidic residues" evidence="6">
    <location>
        <begin position="25"/>
        <end position="35"/>
    </location>
</feature>
<dbReference type="PANTHER" id="PTHR13455">
    <property type="entry name" value="TRANSCRIPTIONAL REPRESSOR P66-RELATED"/>
    <property type="match status" value="1"/>
</dbReference>
<dbReference type="AlphaFoldDB" id="A0A9J7F3W3"/>
<keyword evidence="3" id="KW-0175">Coiled coil</keyword>
<dbReference type="GeneID" id="100757004"/>
<dbReference type="GO" id="GO:0016581">
    <property type="term" value="C:NuRD complex"/>
    <property type="evidence" value="ECO:0007669"/>
    <property type="project" value="TreeGrafter"/>
</dbReference>
<keyword evidence="2" id="KW-0805">Transcription regulation</keyword>
<evidence type="ECO:0000256" key="2">
    <source>
        <dbReference type="ARBA" id="ARBA00023015"/>
    </source>
</evidence>
<evidence type="ECO:0000256" key="4">
    <source>
        <dbReference type="ARBA" id="ARBA00023163"/>
    </source>
</evidence>
<feature type="region of interest" description="Disordered" evidence="6">
    <location>
        <begin position="177"/>
        <end position="196"/>
    </location>
</feature>
<keyword evidence="8" id="KW-1185">Reference proteome</keyword>
<dbReference type="GO" id="GO:0000122">
    <property type="term" value="P:negative regulation of transcription by RNA polymerase II"/>
    <property type="evidence" value="ECO:0007669"/>
    <property type="project" value="InterPro"/>
</dbReference>
<accession>A0A9J7F3W3</accession>
<dbReference type="InterPro" id="IPR032346">
    <property type="entry name" value="P66_CC"/>
</dbReference>
<feature type="compositionally biased region" description="Basic and acidic residues" evidence="6">
    <location>
        <begin position="82"/>
        <end position="95"/>
    </location>
</feature>
<feature type="region of interest" description="Disordered" evidence="6">
    <location>
        <begin position="545"/>
        <end position="565"/>
    </location>
</feature>
<evidence type="ECO:0000313" key="8">
    <source>
        <dbReference type="Proteomes" id="UP001108280"/>
    </source>
</evidence>